<comment type="caution">
    <text evidence="12">The sequence shown here is derived from an EMBL/GenBank/DDBJ whole genome shotgun (WGS) entry which is preliminary data.</text>
</comment>
<keyword evidence="5 9" id="KW-0863">Zinc-finger</keyword>
<evidence type="ECO:0000256" key="2">
    <source>
        <dbReference type="ARBA" id="ARBA00022491"/>
    </source>
</evidence>
<evidence type="ECO:0000256" key="9">
    <source>
        <dbReference type="PROSITE-ProRule" id="PRU00042"/>
    </source>
</evidence>
<evidence type="ECO:0000256" key="1">
    <source>
        <dbReference type="ARBA" id="ARBA00004123"/>
    </source>
</evidence>
<dbReference type="Gene3D" id="3.30.160.60">
    <property type="entry name" value="Classic Zinc Finger"/>
    <property type="match status" value="2"/>
</dbReference>
<dbReference type="SUPFAM" id="SSF57667">
    <property type="entry name" value="beta-beta-alpha zinc fingers"/>
    <property type="match status" value="2"/>
</dbReference>
<dbReference type="PROSITE" id="PS00028">
    <property type="entry name" value="ZINC_FINGER_C2H2_1"/>
    <property type="match status" value="2"/>
</dbReference>
<dbReference type="GO" id="GO:0008270">
    <property type="term" value="F:zinc ion binding"/>
    <property type="evidence" value="ECO:0007669"/>
    <property type="project" value="UniProtKB-KW"/>
</dbReference>
<dbReference type="InterPro" id="IPR013087">
    <property type="entry name" value="Znf_C2H2_type"/>
</dbReference>
<feature type="domain" description="C2H2-type" evidence="11">
    <location>
        <begin position="50"/>
        <end position="79"/>
    </location>
</feature>
<dbReference type="OrthoDB" id="6155966at2759"/>
<dbReference type="AlphaFoldDB" id="A0A8H3X570"/>
<dbReference type="InterPro" id="IPR036236">
    <property type="entry name" value="Znf_C2H2_sf"/>
</dbReference>
<dbReference type="GO" id="GO:0005634">
    <property type="term" value="C:nucleus"/>
    <property type="evidence" value="ECO:0007669"/>
    <property type="project" value="UniProtKB-SubCell"/>
</dbReference>
<feature type="domain" description="C2H2-type" evidence="11">
    <location>
        <begin position="80"/>
        <end position="107"/>
    </location>
</feature>
<evidence type="ECO:0000313" key="13">
    <source>
        <dbReference type="Proteomes" id="UP000439903"/>
    </source>
</evidence>
<dbReference type="Proteomes" id="UP000439903">
    <property type="component" value="Unassembled WGS sequence"/>
</dbReference>
<dbReference type="EMBL" id="WTPW01001900">
    <property type="protein sequence ID" value="KAF0408350.1"/>
    <property type="molecule type" value="Genomic_DNA"/>
</dbReference>
<keyword evidence="6" id="KW-0862">Zinc</keyword>
<dbReference type="PROSITE" id="PS50157">
    <property type="entry name" value="ZINC_FINGER_C2H2_2"/>
    <property type="match status" value="3"/>
</dbReference>
<keyword evidence="7" id="KW-0539">Nucleus</keyword>
<organism evidence="12 13">
    <name type="scientific">Gigaspora margarita</name>
    <dbReference type="NCBI Taxonomy" id="4874"/>
    <lineage>
        <taxon>Eukaryota</taxon>
        <taxon>Fungi</taxon>
        <taxon>Fungi incertae sedis</taxon>
        <taxon>Mucoromycota</taxon>
        <taxon>Glomeromycotina</taxon>
        <taxon>Glomeromycetes</taxon>
        <taxon>Diversisporales</taxon>
        <taxon>Gigasporaceae</taxon>
        <taxon>Gigaspora</taxon>
    </lineage>
</organism>
<dbReference type="PANTHER" id="PTHR47257:SF1">
    <property type="entry name" value="PH-RESPONSE TRANSCRIPTION FACTOR PACC_RIM101"/>
    <property type="match status" value="1"/>
</dbReference>
<keyword evidence="13" id="KW-1185">Reference proteome</keyword>
<dbReference type="InterPro" id="IPR050806">
    <property type="entry name" value="pacC/RIM101"/>
</dbReference>
<keyword evidence="3" id="KW-0479">Metal-binding</keyword>
<evidence type="ECO:0000259" key="11">
    <source>
        <dbReference type="PROSITE" id="PS50157"/>
    </source>
</evidence>
<evidence type="ECO:0000256" key="7">
    <source>
        <dbReference type="ARBA" id="ARBA00023242"/>
    </source>
</evidence>
<dbReference type="FunFam" id="3.30.160.60:FF:002343">
    <property type="entry name" value="Zinc finger protein 33A"/>
    <property type="match status" value="1"/>
</dbReference>
<dbReference type="Pfam" id="PF00096">
    <property type="entry name" value="zf-C2H2"/>
    <property type="match status" value="1"/>
</dbReference>
<keyword evidence="2" id="KW-0678">Repressor</keyword>
<dbReference type="GO" id="GO:0045944">
    <property type="term" value="P:positive regulation of transcription by RNA polymerase II"/>
    <property type="evidence" value="ECO:0007669"/>
    <property type="project" value="TreeGrafter"/>
</dbReference>
<evidence type="ECO:0000256" key="4">
    <source>
        <dbReference type="ARBA" id="ARBA00022737"/>
    </source>
</evidence>
<feature type="region of interest" description="Disordered" evidence="10">
    <location>
        <begin position="93"/>
        <end position="157"/>
    </location>
</feature>
<feature type="domain" description="C2H2-type" evidence="11">
    <location>
        <begin position="14"/>
        <end position="44"/>
    </location>
</feature>
<evidence type="ECO:0000256" key="5">
    <source>
        <dbReference type="ARBA" id="ARBA00022771"/>
    </source>
</evidence>
<name>A0A8H3X570_GIGMA</name>
<evidence type="ECO:0000256" key="6">
    <source>
        <dbReference type="ARBA" id="ARBA00022833"/>
    </source>
</evidence>
<evidence type="ECO:0000256" key="3">
    <source>
        <dbReference type="ARBA" id="ARBA00022723"/>
    </source>
</evidence>
<evidence type="ECO:0000256" key="10">
    <source>
        <dbReference type="SAM" id="MobiDB-lite"/>
    </source>
</evidence>
<comment type="similarity">
    <text evidence="8">Belongs to the pacC/RIM101 family.</text>
</comment>
<proteinExistence type="inferred from homology"/>
<evidence type="ECO:0000313" key="12">
    <source>
        <dbReference type="EMBL" id="KAF0408350.1"/>
    </source>
</evidence>
<gene>
    <name evidence="12" type="ORF">F8M41_008507</name>
</gene>
<sequence length="482" mass="54649">MSVTPPPSAKNEEMICLWKQCNRNFEDPELLYQHLANDHVGRKSTGNLCLKCHWDKCEVQTSKRDHITSHLRVHVPLKPHVCPRCRKAFKRPQDLKKHEKIHSEEHQASILGKNSRHSKNNQPPTPPQNPIDDPSISYAASPPQIPPSPESETSDSVYKYQQLPGQDILDYVNFSQNTFDIDNYNFNNNLPTNITKHNHKRSVDFMDEFIQDVKRNKIEPHYSEGLMNKLENLNQAISGDDINTINFSKDDWVMVNDFMKQVLKDIEITDMGNSELNINSGLVNPNIYPDSFPIEELNGGSLYPSVEGVIPSSIDNSAVEKSALDYSNSYNGMFPNNITLSNVSYVYPAPIYGISPTPCVMVPQRVNIYVNNSEFIPTVYNEPPSQKGRPSIAESVKKKPKGSEMDELIEGINNFEITDSEPTNITRNEQNTLQKNAVLVAYIYDKVNRLIDQLDARPQLIGRPDTRPKTVTDYVDGVKLLA</sequence>
<protein>
    <submittedName>
        <fullName evidence="12">Ph-response transcription factor</fullName>
    </submittedName>
</protein>
<keyword evidence="4" id="KW-0677">Repeat</keyword>
<evidence type="ECO:0000256" key="8">
    <source>
        <dbReference type="ARBA" id="ARBA00038089"/>
    </source>
</evidence>
<feature type="compositionally biased region" description="Basic and acidic residues" evidence="10">
    <location>
        <begin position="93"/>
        <end position="107"/>
    </location>
</feature>
<dbReference type="PANTHER" id="PTHR47257">
    <property type="entry name" value="PH-RESPONSE TRANSCRIPTION FACTOR PACC/RIM101"/>
    <property type="match status" value="1"/>
</dbReference>
<feature type="region of interest" description="Disordered" evidence="10">
    <location>
        <begin position="381"/>
        <end position="400"/>
    </location>
</feature>
<dbReference type="SMART" id="SM00355">
    <property type="entry name" value="ZnF_C2H2"/>
    <property type="match status" value="3"/>
</dbReference>
<reference evidence="12 13" key="1">
    <citation type="journal article" date="2019" name="Environ. Microbiol.">
        <title>At the nexus of three kingdoms: the genome of the mycorrhizal fungus Gigaspora margarita provides insights into plant, endobacterial and fungal interactions.</title>
        <authorList>
            <person name="Venice F."/>
            <person name="Ghignone S."/>
            <person name="Salvioli di Fossalunga A."/>
            <person name="Amselem J."/>
            <person name="Novero M."/>
            <person name="Xianan X."/>
            <person name="Sedzielewska Toro K."/>
            <person name="Morin E."/>
            <person name="Lipzen A."/>
            <person name="Grigoriev I.V."/>
            <person name="Henrissat B."/>
            <person name="Martin F.M."/>
            <person name="Bonfante P."/>
        </authorList>
    </citation>
    <scope>NUCLEOTIDE SEQUENCE [LARGE SCALE GENOMIC DNA]</scope>
    <source>
        <strain evidence="12 13">BEG34</strain>
    </source>
</reference>
<comment type="subcellular location">
    <subcellularLocation>
        <location evidence="1">Nucleus</location>
    </subcellularLocation>
</comment>
<accession>A0A8H3X570</accession>